<organism evidence="10 11">
    <name type="scientific">Dufourea novaeangliae</name>
    <name type="common">Sweat bee</name>
    <dbReference type="NCBI Taxonomy" id="178035"/>
    <lineage>
        <taxon>Eukaryota</taxon>
        <taxon>Metazoa</taxon>
        <taxon>Ecdysozoa</taxon>
        <taxon>Arthropoda</taxon>
        <taxon>Hexapoda</taxon>
        <taxon>Insecta</taxon>
        <taxon>Pterygota</taxon>
        <taxon>Neoptera</taxon>
        <taxon>Endopterygota</taxon>
        <taxon>Hymenoptera</taxon>
        <taxon>Apocrita</taxon>
        <taxon>Aculeata</taxon>
        <taxon>Apoidea</taxon>
        <taxon>Anthophila</taxon>
        <taxon>Halictidae</taxon>
        <taxon>Rophitinae</taxon>
        <taxon>Dufourea</taxon>
    </lineage>
</organism>
<dbReference type="FunFam" id="1.25.40.120:FF:000035">
    <property type="entry name" value="Geranylgeranyl transferase type-2 subunit alpha"/>
    <property type="match status" value="1"/>
</dbReference>
<dbReference type="GO" id="GO:0097354">
    <property type="term" value="P:prenylation"/>
    <property type="evidence" value="ECO:0007669"/>
    <property type="project" value="UniProtKB-UniRule"/>
</dbReference>
<dbReference type="EMBL" id="KQ434870">
    <property type="protein sequence ID" value="KZC09465.1"/>
    <property type="molecule type" value="Genomic_DNA"/>
</dbReference>
<dbReference type="PANTHER" id="PTHR11129">
    <property type="entry name" value="PROTEIN FARNESYLTRANSFERASE ALPHA SUBUNIT/RAB GERANYLGERANYL TRANSFERASE ALPHA SUBUNIT"/>
    <property type="match status" value="1"/>
</dbReference>
<dbReference type="InterPro" id="IPR002088">
    <property type="entry name" value="Prenyl_trans_a"/>
</dbReference>
<dbReference type="EC" id="2.5.1.60" evidence="2 9"/>
<dbReference type="AlphaFoldDB" id="A0A154PC47"/>
<evidence type="ECO:0000256" key="4">
    <source>
        <dbReference type="ARBA" id="ARBA00022602"/>
    </source>
</evidence>
<evidence type="ECO:0000256" key="8">
    <source>
        <dbReference type="ARBA" id="ARBA00047658"/>
    </source>
</evidence>
<comment type="catalytic activity">
    <reaction evidence="8 9">
        <text>geranylgeranyl diphosphate + L-cysteinyl-[protein] = S-geranylgeranyl-L-cysteinyl-[protein] + diphosphate</text>
        <dbReference type="Rhea" id="RHEA:21240"/>
        <dbReference type="Rhea" id="RHEA-COMP:10131"/>
        <dbReference type="Rhea" id="RHEA-COMP:11537"/>
        <dbReference type="ChEBI" id="CHEBI:29950"/>
        <dbReference type="ChEBI" id="CHEBI:33019"/>
        <dbReference type="ChEBI" id="CHEBI:57533"/>
        <dbReference type="ChEBI" id="CHEBI:86021"/>
        <dbReference type="EC" id="2.5.1.60"/>
    </reaction>
</comment>
<proteinExistence type="inferred from homology"/>
<dbReference type="Gene3D" id="1.25.40.120">
    <property type="entry name" value="Protein prenylyltransferase"/>
    <property type="match status" value="1"/>
</dbReference>
<dbReference type="InterPro" id="IPR032675">
    <property type="entry name" value="LRR_dom_sf"/>
</dbReference>
<dbReference type="GO" id="GO:0005968">
    <property type="term" value="C:Rab-protein geranylgeranyltransferase complex"/>
    <property type="evidence" value="ECO:0007669"/>
    <property type="project" value="TreeGrafter"/>
</dbReference>
<dbReference type="PROSITE" id="PS51450">
    <property type="entry name" value="LRR"/>
    <property type="match status" value="1"/>
</dbReference>
<evidence type="ECO:0000256" key="6">
    <source>
        <dbReference type="ARBA" id="ARBA00022737"/>
    </source>
</evidence>
<reference evidence="10 11" key="1">
    <citation type="submission" date="2015-07" db="EMBL/GenBank/DDBJ databases">
        <title>The genome of Dufourea novaeangliae.</title>
        <authorList>
            <person name="Pan H."/>
            <person name="Kapheim K."/>
        </authorList>
    </citation>
    <scope>NUCLEOTIDE SEQUENCE [LARGE SCALE GENOMIC DNA]</scope>
    <source>
        <strain evidence="10">0120121106</strain>
        <tissue evidence="10">Whole body</tissue>
    </source>
</reference>
<keyword evidence="4 9" id="KW-0637">Prenyltransferase</keyword>
<dbReference type="Proteomes" id="UP000076502">
    <property type="component" value="Unassembled WGS sequence"/>
</dbReference>
<evidence type="ECO:0000313" key="11">
    <source>
        <dbReference type="Proteomes" id="UP000076502"/>
    </source>
</evidence>
<name>A0A154PC47_DUFNO</name>
<dbReference type="Gene3D" id="2.60.40.1130">
    <property type="entry name" value="Rab geranylgeranyltransferase alpha-subunit, insert domain"/>
    <property type="match status" value="1"/>
</dbReference>
<comment type="similarity">
    <text evidence="1 9">Belongs to the protein prenyltransferase subunit alpha family.</text>
</comment>
<sequence length="542" mass="64815">HGRLKVRTSAEQEEIKKKERAKKLAQYRAGMSLVFQKRKDKTYDDELMMVIERLLIENPDIYTLWNIRREAFTNNEWSEERLNESYRHELVLTENCLKQNPKSYYAWYQRIWIMEHMAEPDWKRELMLCTKYLDIDERNFHCWNHRQYVVQKAGVSPEDEFKYSTSKILNNFSNYSSWHYRSQLLSKLFDDCDKKSIDEKRKDELELVMNATFTDPNDTSAWFYQRWLLSTYDVSSTLSQALLQDNNVILYINENISPESICLRINNEIESIEWKSWQKTKFSKLWFGRLKKQPNEISEILVDIEGKVYPLHYSNQKWIYKKRKSRPSYNEDQLVDQLSNYKQLVDMEPDNKWALLTAVHLMRKIDYIKFNDDILTNLKALLKVDPLRFNYYKDLRSKYIIKYKLYELFNTKEDQEVELKLDLSGLNLTTLSNNENLSFFEEVNLGANTLAKSLHQLGLLQNCKKLSLSSNQLESLKKFPILENLEVLSLRNNKLNMLEEILQLLVRHKLKSLDLRENPVCNVTQLKTTIMDINPNLQLHIE</sequence>
<protein>
    <recommendedName>
        <fullName evidence="3 9">Geranylgeranyl transferase type-2 subunit alpha</fullName>
        <ecNumber evidence="2 9">2.5.1.60</ecNumber>
    </recommendedName>
    <alternativeName>
        <fullName evidence="7 9">Geranylgeranyl transferase type II subunit alpha</fullName>
    </alternativeName>
</protein>
<dbReference type="OrthoDB" id="1658at2759"/>
<dbReference type="Gene3D" id="3.80.10.10">
    <property type="entry name" value="Ribonuclease Inhibitor"/>
    <property type="match status" value="1"/>
</dbReference>
<evidence type="ECO:0000313" key="10">
    <source>
        <dbReference type="EMBL" id="KZC09465.1"/>
    </source>
</evidence>
<evidence type="ECO:0000256" key="7">
    <source>
        <dbReference type="ARBA" id="ARBA00031267"/>
    </source>
</evidence>
<dbReference type="STRING" id="178035.A0A154PC47"/>
<dbReference type="PANTHER" id="PTHR11129:SF2">
    <property type="entry name" value="GERANYLGERANYL TRANSFERASE TYPE-2 SUBUNIT ALPHA"/>
    <property type="match status" value="1"/>
</dbReference>
<dbReference type="PROSITE" id="PS51147">
    <property type="entry name" value="PFTA"/>
    <property type="match status" value="4"/>
</dbReference>
<dbReference type="InterPro" id="IPR001611">
    <property type="entry name" value="Leu-rich_rpt"/>
</dbReference>
<evidence type="ECO:0000256" key="2">
    <source>
        <dbReference type="ARBA" id="ARBA00012656"/>
    </source>
</evidence>
<evidence type="ECO:0000256" key="9">
    <source>
        <dbReference type="RuleBase" id="RU367120"/>
    </source>
</evidence>
<evidence type="ECO:0000256" key="5">
    <source>
        <dbReference type="ARBA" id="ARBA00022679"/>
    </source>
</evidence>
<keyword evidence="5 9" id="KW-0808">Transferase</keyword>
<evidence type="ECO:0000256" key="1">
    <source>
        <dbReference type="ARBA" id="ARBA00006734"/>
    </source>
</evidence>
<dbReference type="SUPFAM" id="SSF48439">
    <property type="entry name" value="Protein prenylyltransferase"/>
    <property type="match status" value="1"/>
</dbReference>
<evidence type="ECO:0000256" key="3">
    <source>
        <dbReference type="ARBA" id="ARBA00014772"/>
    </source>
</evidence>
<dbReference type="SUPFAM" id="SSF52058">
    <property type="entry name" value="L domain-like"/>
    <property type="match status" value="1"/>
</dbReference>
<feature type="non-terminal residue" evidence="10">
    <location>
        <position position="1"/>
    </location>
</feature>
<gene>
    <name evidence="10" type="ORF">WN55_00137</name>
</gene>
<dbReference type="GO" id="GO:0004663">
    <property type="term" value="F:Rab geranylgeranyltransferase activity"/>
    <property type="evidence" value="ECO:0007669"/>
    <property type="project" value="UniProtKB-UniRule"/>
</dbReference>
<keyword evidence="11" id="KW-1185">Reference proteome</keyword>
<dbReference type="Pfam" id="PF01239">
    <property type="entry name" value="PPTA"/>
    <property type="match status" value="4"/>
</dbReference>
<accession>A0A154PC47</accession>
<comment type="function">
    <text evidence="9">Catalyzes the transfer of a geranyl-geranyl moiety from geranyl-geranyl pyrophosphate to cysteines occuring in specific C-terminal amino acid sequences.</text>
</comment>
<dbReference type="OMA" id="CAWHHRC"/>
<keyword evidence="6" id="KW-0677">Repeat</keyword>